<sequence>MLRFFFHIFDGAGLFDPVGRELPVWQASQTCAIAATGEVLQRDAARIAPGEDWHLDITDELGLLLFRLDSSIVRSAVMAHAHATRLGRRRSGLDVP</sequence>
<dbReference type="RefSeq" id="WP_135416763.1">
    <property type="nucleotide sequence ID" value="NZ_SRLB01000013.1"/>
</dbReference>
<organism evidence="2 3">
    <name type="scientific">Methylobacterium nonmethylotrophicum</name>
    <dbReference type="NCBI Taxonomy" id="1141884"/>
    <lineage>
        <taxon>Bacteria</taxon>
        <taxon>Pseudomonadati</taxon>
        <taxon>Pseudomonadota</taxon>
        <taxon>Alphaproteobacteria</taxon>
        <taxon>Hyphomicrobiales</taxon>
        <taxon>Methylobacteriaceae</taxon>
        <taxon>Methylobacterium</taxon>
    </lineage>
</organism>
<feature type="domain" description="DUF6894" evidence="1">
    <location>
        <begin position="3"/>
        <end position="68"/>
    </location>
</feature>
<dbReference type="InterPro" id="IPR054189">
    <property type="entry name" value="DUF6894"/>
</dbReference>
<dbReference type="Proteomes" id="UP000297535">
    <property type="component" value="Unassembled WGS sequence"/>
</dbReference>
<protein>
    <recommendedName>
        <fullName evidence="1">DUF6894 domain-containing protein</fullName>
    </recommendedName>
</protein>
<gene>
    <name evidence="2" type="ORF">EU555_18840</name>
</gene>
<comment type="caution">
    <text evidence="2">The sequence shown here is derived from an EMBL/GenBank/DDBJ whole genome shotgun (WGS) entry which is preliminary data.</text>
</comment>
<evidence type="ECO:0000259" key="1">
    <source>
        <dbReference type="Pfam" id="PF21834"/>
    </source>
</evidence>
<dbReference type="EMBL" id="SRLB01000013">
    <property type="protein sequence ID" value="TGD97692.1"/>
    <property type="molecule type" value="Genomic_DNA"/>
</dbReference>
<keyword evidence="3" id="KW-1185">Reference proteome</keyword>
<dbReference type="AlphaFoldDB" id="A0A4Z0NP36"/>
<evidence type="ECO:0000313" key="2">
    <source>
        <dbReference type="EMBL" id="TGD97692.1"/>
    </source>
</evidence>
<dbReference type="OrthoDB" id="7575967at2"/>
<accession>A0A4Z0NP36</accession>
<proteinExistence type="predicted"/>
<evidence type="ECO:0000313" key="3">
    <source>
        <dbReference type="Proteomes" id="UP000297535"/>
    </source>
</evidence>
<name>A0A4Z0NP36_9HYPH</name>
<reference evidence="2 3" key="1">
    <citation type="submission" date="2019-04" db="EMBL/GenBank/DDBJ databases">
        <authorList>
            <person name="Feng G."/>
            <person name="Zhu H."/>
        </authorList>
    </citation>
    <scope>NUCLEOTIDE SEQUENCE [LARGE SCALE GENOMIC DNA]</scope>
    <source>
        <strain evidence="2 3">6HR-1</strain>
    </source>
</reference>
<dbReference type="Pfam" id="PF21834">
    <property type="entry name" value="DUF6894"/>
    <property type="match status" value="1"/>
</dbReference>